<evidence type="ECO:0000313" key="7">
    <source>
        <dbReference type="Proteomes" id="UP000053447"/>
    </source>
</evidence>
<comment type="similarity">
    <text evidence="1 5">Belongs to the CKS family.</text>
</comment>
<dbReference type="GO" id="GO:0016301">
    <property type="term" value="F:kinase activity"/>
    <property type="evidence" value="ECO:0007669"/>
    <property type="project" value="UniProtKB-KW"/>
</dbReference>
<dbReference type="GeneID" id="28941850"/>
<dbReference type="RefSeq" id="XP_018228201.1">
    <property type="nucleotide sequence ID" value="XM_018375595.1"/>
</dbReference>
<keyword evidence="2 5" id="KW-0132">Cell division</keyword>
<evidence type="ECO:0000256" key="5">
    <source>
        <dbReference type="RuleBase" id="RU311113"/>
    </source>
</evidence>
<keyword evidence="7" id="KW-1185">Reference proteome</keyword>
<dbReference type="PROSITE" id="PS00945">
    <property type="entry name" value="CKS_2"/>
    <property type="match status" value="1"/>
</dbReference>
<protein>
    <recommendedName>
        <fullName evidence="4 5">Cyclin-dependent kinases regulatory subunit</fullName>
    </recommendedName>
</protein>
<dbReference type="GO" id="GO:0000307">
    <property type="term" value="C:cyclin-dependent protein kinase holoenzyme complex"/>
    <property type="evidence" value="ECO:0007669"/>
    <property type="project" value="UniProtKB-ARBA"/>
</dbReference>
<gene>
    <name evidence="6" type="ORF">T551_03332</name>
</gene>
<dbReference type="SUPFAM" id="SSF55637">
    <property type="entry name" value="Cell cycle regulatory proteins"/>
    <property type="match status" value="1"/>
</dbReference>
<comment type="function">
    <text evidence="5">Binds to the catalytic subunit of the cyclin dependent kinases and is essential for their biological function.</text>
</comment>
<evidence type="ECO:0000256" key="4">
    <source>
        <dbReference type="ARBA" id="ARBA00068939"/>
    </source>
</evidence>
<dbReference type="GO" id="GO:0030295">
    <property type="term" value="F:protein kinase activator activity"/>
    <property type="evidence" value="ECO:0007669"/>
    <property type="project" value="UniProtKB-ARBA"/>
</dbReference>
<dbReference type="GO" id="GO:0051301">
    <property type="term" value="P:cell division"/>
    <property type="evidence" value="ECO:0007669"/>
    <property type="project" value="UniProtKB-UniRule"/>
</dbReference>
<name>A0A0W4ZER4_PNEJ7</name>
<dbReference type="Pfam" id="PF01111">
    <property type="entry name" value="CKS"/>
    <property type="match status" value="1"/>
</dbReference>
<dbReference type="GO" id="GO:0016538">
    <property type="term" value="F:cyclin-dependent protein serine/threonine kinase regulator activity"/>
    <property type="evidence" value="ECO:0007669"/>
    <property type="project" value="InterPro"/>
</dbReference>
<dbReference type="InterPro" id="IPR000789">
    <property type="entry name" value="Cyclin-dep_kinase_reg-sub"/>
</dbReference>
<evidence type="ECO:0000256" key="1">
    <source>
        <dbReference type="ARBA" id="ARBA00007782"/>
    </source>
</evidence>
<keyword evidence="6" id="KW-0808">Transferase</keyword>
<sequence>MHESLKKRPIRYLTEAERSRLEEFIENIHYSTRYSDDTHEYRHVILPKSMLKVIPKDYFNQETGTLKILHEEEWRGLGITQSLGWQHYEIHVPEPHILLFKRECDHQAKSAQQVTQKQVTA</sequence>
<proteinExistence type="inferred from homology"/>
<dbReference type="SMART" id="SM01084">
    <property type="entry name" value="CKS"/>
    <property type="match status" value="1"/>
</dbReference>
<dbReference type="EMBL" id="LFWA01000016">
    <property type="protein sequence ID" value="KTW26870.1"/>
    <property type="molecule type" value="Genomic_DNA"/>
</dbReference>
<accession>A0A0W4ZER4</accession>
<keyword evidence="6" id="KW-0418">Kinase</keyword>
<evidence type="ECO:0000256" key="3">
    <source>
        <dbReference type="ARBA" id="ARBA00023306"/>
    </source>
</evidence>
<dbReference type="PANTHER" id="PTHR23415">
    <property type="entry name" value="CYCLIN-DEPENDENT KINASES REGULATORY SUBUNIT/60S RIBOSOME SUBUNIT BIOGENESIS PROTEIN NIP7"/>
    <property type="match status" value="1"/>
</dbReference>
<dbReference type="STRING" id="1408657.A0A0W4ZER4"/>
<dbReference type="OrthoDB" id="440676at2759"/>
<dbReference type="VEuPathDB" id="FungiDB:T551_03332"/>
<dbReference type="AlphaFoldDB" id="A0A0W4ZER4"/>
<dbReference type="PRINTS" id="PR00296">
    <property type="entry name" value="CYCLINKINASE"/>
</dbReference>
<comment type="caution">
    <text evidence="6">The sequence shown here is derived from an EMBL/GenBank/DDBJ whole genome shotgun (WGS) entry which is preliminary data.</text>
</comment>
<organism evidence="6 7">
    <name type="scientific">Pneumocystis jirovecii (strain RU7)</name>
    <name type="common">Human pneumocystis pneumonia agent</name>
    <dbReference type="NCBI Taxonomy" id="1408657"/>
    <lineage>
        <taxon>Eukaryota</taxon>
        <taxon>Fungi</taxon>
        <taxon>Dikarya</taxon>
        <taxon>Ascomycota</taxon>
        <taxon>Taphrinomycotina</taxon>
        <taxon>Pneumocystomycetes</taxon>
        <taxon>Pneumocystaceae</taxon>
        <taxon>Pneumocystis</taxon>
    </lineage>
</organism>
<dbReference type="FunFam" id="3.30.170.10:FF:000002">
    <property type="entry name" value="Cyclin-dependent kinases regulatory subunit"/>
    <property type="match status" value="1"/>
</dbReference>
<dbReference type="eggNOG" id="KOG3484">
    <property type="taxonomic scope" value="Eukaryota"/>
</dbReference>
<evidence type="ECO:0000313" key="6">
    <source>
        <dbReference type="EMBL" id="KTW26870.1"/>
    </source>
</evidence>
<keyword evidence="3 5" id="KW-0131">Cell cycle</keyword>
<dbReference type="InterPro" id="IPR036858">
    <property type="entry name" value="Cyclin-dep_kinase_reg-sub_sf"/>
</dbReference>
<reference evidence="7" key="1">
    <citation type="journal article" date="2016" name="Nat. Commun.">
        <title>Genome analysis of three Pneumocystis species reveals adaptation mechanisms to life exclusively in mammalian hosts.</title>
        <authorList>
            <person name="Ma L."/>
            <person name="Chen Z."/>
            <person name="Huang D.W."/>
            <person name="Kutty G."/>
            <person name="Ishihara M."/>
            <person name="Wang H."/>
            <person name="Abouelleil A."/>
            <person name="Bishop L."/>
            <person name="Davey E."/>
            <person name="Deng R."/>
            <person name="Deng X."/>
            <person name="Fan L."/>
            <person name="Fantoni G."/>
            <person name="Fitzgerald M."/>
            <person name="Gogineni E."/>
            <person name="Goldberg J.M."/>
            <person name="Handley G."/>
            <person name="Hu X."/>
            <person name="Huber C."/>
            <person name="Jiao X."/>
            <person name="Jones K."/>
            <person name="Levin J.Z."/>
            <person name="Liu Y."/>
            <person name="Macdonald P."/>
            <person name="Melnikov A."/>
            <person name="Raley C."/>
            <person name="Sassi M."/>
            <person name="Sherman B.T."/>
            <person name="Song X."/>
            <person name="Sykes S."/>
            <person name="Tran B."/>
            <person name="Walsh L."/>
            <person name="Xia Y."/>
            <person name="Yang J."/>
            <person name="Young S."/>
            <person name="Zeng Q."/>
            <person name="Zheng X."/>
            <person name="Stephens R."/>
            <person name="Nusbaum C."/>
            <person name="Birren B.W."/>
            <person name="Azadi P."/>
            <person name="Lempicki R.A."/>
            <person name="Cuomo C.A."/>
            <person name="Kovacs J.A."/>
        </authorList>
    </citation>
    <scope>NUCLEOTIDE SEQUENCE [LARGE SCALE GENOMIC DNA]</scope>
    <source>
        <strain evidence="7">RU7</strain>
    </source>
</reference>
<dbReference type="Proteomes" id="UP000053447">
    <property type="component" value="Unassembled WGS sequence"/>
</dbReference>
<evidence type="ECO:0000256" key="2">
    <source>
        <dbReference type="ARBA" id="ARBA00022618"/>
    </source>
</evidence>
<dbReference type="Gene3D" id="3.30.170.10">
    <property type="entry name" value="Cyclin-dependent kinase, regulatory subunit"/>
    <property type="match status" value="1"/>
</dbReference>